<reference evidence="1 2" key="1">
    <citation type="submission" date="2021-06" db="EMBL/GenBank/DDBJ databases">
        <authorList>
            <person name="Kallberg Y."/>
            <person name="Tangrot J."/>
            <person name="Rosling A."/>
        </authorList>
    </citation>
    <scope>NUCLEOTIDE SEQUENCE [LARGE SCALE GENOMIC DNA]</scope>
    <source>
        <strain evidence="1 2">120-4 pot B 10/14</strain>
    </source>
</reference>
<gene>
    <name evidence="1" type="ORF">GMARGA_LOCUS24043</name>
</gene>
<feature type="non-terminal residue" evidence="1">
    <location>
        <position position="1"/>
    </location>
</feature>
<evidence type="ECO:0000313" key="1">
    <source>
        <dbReference type="EMBL" id="CAG8805223.1"/>
    </source>
</evidence>
<accession>A0ABN7VXU0</accession>
<name>A0ABN7VXU0_GIGMA</name>
<protein>
    <submittedName>
        <fullName evidence="1">41871_t:CDS:1</fullName>
    </submittedName>
</protein>
<dbReference type="EMBL" id="CAJVQB010024953">
    <property type="protein sequence ID" value="CAG8805223.1"/>
    <property type="molecule type" value="Genomic_DNA"/>
</dbReference>
<organism evidence="1 2">
    <name type="scientific">Gigaspora margarita</name>
    <dbReference type="NCBI Taxonomy" id="4874"/>
    <lineage>
        <taxon>Eukaryota</taxon>
        <taxon>Fungi</taxon>
        <taxon>Fungi incertae sedis</taxon>
        <taxon>Mucoromycota</taxon>
        <taxon>Glomeromycotina</taxon>
        <taxon>Glomeromycetes</taxon>
        <taxon>Diversisporales</taxon>
        <taxon>Gigasporaceae</taxon>
        <taxon>Gigaspora</taxon>
    </lineage>
</organism>
<dbReference type="Proteomes" id="UP000789901">
    <property type="component" value="Unassembled WGS sequence"/>
</dbReference>
<evidence type="ECO:0000313" key="2">
    <source>
        <dbReference type="Proteomes" id="UP000789901"/>
    </source>
</evidence>
<keyword evidence="2" id="KW-1185">Reference proteome</keyword>
<comment type="caution">
    <text evidence="1">The sequence shown here is derived from an EMBL/GenBank/DDBJ whole genome shotgun (WGS) entry which is preliminary data.</text>
</comment>
<proteinExistence type="predicted"/>
<sequence>FMQCNDIDTPSRRASHTATLIANDIIVFIGGYELVADTTIRDFDINQENGNIK</sequence>